<reference evidence="3" key="1">
    <citation type="journal article" date="2015" name="Sci. Rep.">
        <title>Tissue- and time-dependent transcription in Ixodes ricinus salivary glands and midguts when blood feeding on the vertebrate host.</title>
        <authorList>
            <person name="Kotsyfakis M."/>
            <person name="Schwarz A."/>
            <person name="Erhart J."/>
            <person name="Ribeiro J.M."/>
        </authorList>
    </citation>
    <scope>NUCLEOTIDE SEQUENCE</scope>
    <source>
        <tissue evidence="3">Salivary gland and midgut</tissue>
    </source>
</reference>
<comment type="similarity">
    <text evidence="1">Belongs to the UPF0711 family.</text>
</comment>
<dbReference type="PANTHER" id="PTHR31402">
    <property type="entry name" value="UPF0711 PROTEIN C18ORF21"/>
    <property type="match status" value="1"/>
</dbReference>
<feature type="region of interest" description="Disordered" evidence="2">
    <location>
        <begin position="121"/>
        <end position="226"/>
    </location>
</feature>
<dbReference type="PANTHER" id="PTHR31402:SF2">
    <property type="entry name" value="UPF0711 PROTEIN C18ORF21"/>
    <property type="match status" value="1"/>
</dbReference>
<proteinExistence type="evidence at transcript level"/>
<name>V5HYW3_IXORI</name>
<organism evidence="3">
    <name type="scientific">Ixodes ricinus</name>
    <name type="common">Common tick</name>
    <name type="synonym">Acarus ricinus</name>
    <dbReference type="NCBI Taxonomy" id="34613"/>
    <lineage>
        <taxon>Eukaryota</taxon>
        <taxon>Metazoa</taxon>
        <taxon>Ecdysozoa</taxon>
        <taxon>Arthropoda</taxon>
        <taxon>Chelicerata</taxon>
        <taxon>Arachnida</taxon>
        <taxon>Acari</taxon>
        <taxon>Parasitiformes</taxon>
        <taxon>Ixodida</taxon>
        <taxon>Ixodoidea</taxon>
        <taxon>Ixodidae</taxon>
        <taxon>Ixodinae</taxon>
        <taxon>Ixodes</taxon>
    </lineage>
</organism>
<accession>V5HYW3</accession>
<dbReference type="InterPro" id="IPR029779">
    <property type="entry name" value="Rmp24-like"/>
</dbReference>
<protein>
    <submittedName>
        <fullName evidence="3">Uncharacterized protein</fullName>
    </submittedName>
</protein>
<dbReference type="AlphaFoldDB" id="V5HYW3"/>
<evidence type="ECO:0000256" key="2">
    <source>
        <dbReference type="SAM" id="MobiDB-lite"/>
    </source>
</evidence>
<feature type="non-terminal residue" evidence="3">
    <location>
        <position position="1"/>
    </location>
</feature>
<dbReference type="Pfam" id="PF15719">
    <property type="entry name" value="Rmp24-like"/>
    <property type="match status" value="1"/>
</dbReference>
<dbReference type="EMBL" id="GANP01000424">
    <property type="protein sequence ID" value="JAB84044.1"/>
    <property type="molecule type" value="mRNA"/>
</dbReference>
<evidence type="ECO:0000256" key="1">
    <source>
        <dbReference type="ARBA" id="ARBA00006160"/>
    </source>
</evidence>
<sequence>SLATFEFLQKVIKMSASMSAGMSRWLMHRSLELFGSPGDSLRNSIQSCQRCGVHWQPSDVKFRTKPRPVVRGSMKKLLRREEHKPWTLDSTKRKRLRRFKQLSTMLVYTCQVCGHSRKYPCPKPTTPKASDAVGTPGSFNSKMTPAKQPGAGATRCEPKRKSVVSTAAHISLGNKERKRSSTGGTPLKEPASVKRARNLLKQVLNEQDDAKRRSSGGLHMFLSSLG</sequence>
<evidence type="ECO:0000313" key="3">
    <source>
        <dbReference type="EMBL" id="JAB84044.1"/>
    </source>
</evidence>